<dbReference type="Proteomes" id="UP000805193">
    <property type="component" value="Unassembled WGS sequence"/>
</dbReference>
<gene>
    <name evidence="1" type="ORF">HPB47_009980</name>
</gene>
<evidence type="ECO:0000313" key="1">
    <source>
        <dbReference type="EMBL" id="KAG0412885.1"/>
    </source>
</evidence>
<name>A0AC60P0G2_IXOPE</name>
<protein>
    <submittedName>
        <fullName evidence="1">Uncharacterized protein</fullName>
    </submittedName>
</protein>
<accession>A0AC60P0G2</accession>
<sequence length="110" mass="12673">MLGRPRGNIYAFVHLLKKGEATSRGSLLQLSNGGQARKRLKRWKNKDESIKDLEERLRDRLQQKAQTDGTHGTSEPRTDEQKLCTMMQRRRRAGRQAMAGAIHHVVFVTY</sequence>
<evidence type="ECO:0000313" key="2">
    <source>
        <dbReference type="Proteomes" id="UP000805193"/>
    </source>
</evidence>
<reference evidence="1 2" key="1">
    <citation type="journal article" date="2020" name="Cell">
        <title>Large-Scale Comparative Analyses of Tick Genomes Elucidate Their Genetic Diversity and Vector Capacities.</title>
        <authorList>
            <consortium name="Tick Genome and Microbiome Consortium (TIGMIC)"/>
            <person name="Jia N."/>
            <person name="Wang J."/>
            <person name="Shi W."/>
            <person name="Du L."/>
            <person name="Sun Y."/>
            <person name="Zhan W."/>
            <person name="Jiang J.F."/>
            <person name="Wang Q."/>
            <person name="Zhang B."/>
            <person name="Ji P."/>
            <person name="Bell-Sakyi L."/>
            <person name="Cui X.M."/>
            <person name="Yuan T.T."/>
            <person name="Jiang B.G."/>
            <person name="Yang W.F."/>
            <person name="Lam T.T."/>
            <person name="Chang Q.C."/>
            <person name="Ding S.J."/>
            <person name="Wang X.J."/>
            <person name="Zhu J.G."/>
            <person name="Ruan X.D."/>
            <person name="Zhao L."/>
            <person name="Wei J.T."/>
            <person name="Ye R.Z."/>
            <person name="Que T.C."/>
            <person name="Du C.H."/>
            <person name="Zhou Y.H."/>
            <person name="Cheng J.X."/>
            <person name="Dai P.F."/>
            <person name="Guo W.B."/>
            <person name="Han X.H."/>
            <person name="Huang E.J."/>
            <person name="Li L.F."/>
            <person name="Wei W."/>
            <person name="Gao Y.C."/>
            <person name="Liu J.Z."/>
            <person name="Shao H.Z."/>
            <person name="Wang X."/>
            <person name="Wang C.C."/>
            <person name="Yang T.C."/>
            <person name="Huo Q.B."/>
            <person name="Li W."/>
            <person name="Chen H.Y."/>
            <person name="Chen S.E."/>
            <person name="Zhou L.G."/>
            <person name="Ni X.B."/>
            <person name="Tian J.H."/>
            <person name="Sheng Y."/>
            <person name="Liu T."/>
            <person name="Pan Y.S."/>
            <person name="Xia L.Y."/>
            <person name="Li J."/>
            <person name="Zhao F."/>
            <person name="Cao W.C."/>
        </authorList>
    </citation>
    <scope>NUCLEOTIDE SEQUENCE [LARGE SCALE GENOMIC DNA]</scope>
    <source>
        <strain evidence="1">Iper-2018</strain>
    </source>
</reference>
<comment type="caution">
    <text evidence="1">The sequence shown here is derived from an EMBL/GenBank/DDBJ whole genome shotgun (WGS) entry which is preliminary data.</text>
</comment>
<organism evidence="1 2">
    <name type="scientific">Ixodes persulcatus</name>
    <name type="common">Taiga tick</name>
    <dbReference type="NCBI Taxonomy" id="34615"/>
    <lineage>
        <taxon>Eukaryota</taxon>
        <taxon>Metazoa</taxon>
        <taxon>Ecdysozoa</taxon>
        <taxon>Arthropoda</taxon>
        <taxon>Chelicerata</taxon>
        <taxon>Arachnida</taxon>
        <taxon>Acari</taxon>
        <taxon>Parasitiformes</taxon>
        <taxon>Ixodida</taxon>
        <taxon>Ixodoidea</taxon>
        <taxon>Ixodidae</taxon>
        <taxon>Ixodinae</taxon>
        <taxon>Ixodes</taxon>
    </lineage>
</organism>
<proteinExistence type="predicted"/>
<keyword evidence="2" id="KW-1185">Reference proteome</keyword>
<dbReference type="EMBL" id="JABSTQ010011315">
    <property type="protein sequence ID" value="KAG0412885.1"/>
    <property type="molecule type" value="Genomic_DNA"/>
</dbReference>